<dbReference type="GO" id="GO:0004722">
    <property type="term" value="F:protein serine/threonine phosphatase activity"/>
    <property type="evidence" value="ECO:0007669"/>
    <property type="project" value="UniProtKB-EC"/>
</dbReference>
<evidence type="ECO:0000256" key="2">
    <source>
        <dbReference type="ARBA" id="ARBA00001946"/>
    </source>
</evidence>
<comment type="caution">
    <text evidence="26">The sequence shown here is derived from an EMBL/GenBank/DDBJ whole genome shotgun (WGS) entry which is preliminary data.</text>
</comment>
<evidence type="ECO:0000256" key="8">
    <source>
        <dbReference type="ARBA" id="ARBA00022723"/>
    </source>
</evidence>
<dbReference type="PANTHER" id="PTHR13832">
    <property type="entry name" value="PROTEIN PHOSPHATASE 2C"/>
    <property type="match status" value="1"/>
</dbReference>
<sequence>MAPDMGDPDLQTSCRRFLETFANKIDSFTVEECETPFRLVTYQLVPSEVEGECLEWTRRYLTLNDCPAGLVSQLSRAVYKRFEDSLNLSQFYLEPDDKHSKSDEDDDADPVDDNRSQSSSEEGDVDHSGPPQLDACRLLQEVVCCIHSTVKSWNTSPPLLVTQPSTLQVYSHAIKNTRRKMEDRHVLIPDLNVLYDLKDSPKQSYFAVFDGHGGLEAAEYAATHLHGHLVSDQRFHTDPEAAMTQAYKTTDIKFLEKAKREGLRSGTTGVSVLIRESEMYLGWLGDSQALLVCSGQPVQIMTPHKPEREDERRRIEDLGGCVLFLGVWRVNGNISVSRAIGDAPFKPYVSSDADAIRIPLTGEEEYLVLACDGLWDVLTPSQVTNIVYKHSKSSSGGTRNVAVELVSAARDSGSSDNISVVVVLFKSSLCAPKAASAGSVVFGLSNVS</sequence>
<evidence type="ECO:0000256" key="6">
    <source>
        <dbReference type="ARBA" id="ARBA00022490"/>
    </source>
</evidence>
<dbReference type="OrthoDB" id="10264738at2759"/>
<dbReference type="AlphaFoldDB" id="A0A8S3ZGS2"/>
<dbReference type="SMART" id="SM00332">
    <property type="entry name" value="PP2Cc"/>
    <property type="match status" value="1"/>
</dbReference>
<dbReference type="GO" id="GO:0005737">
    <property type="term" value="C:cytoplasm"/>
    <property type="evidence" value="ECO:0007669"/>
    <property type="project" value="UniProtKB-SubCell"/>
</dbReference>
<comment type="catalytic activity">
    <reaction evidence="15">
        <text>O-phospho-L-seryl-[protein] + H2O = L-seryl-[protein] + phosphate</text>
        <dbReference type="Rhea" id="RHEA:20629"/>
        <dbReference type="Rhea" id="RHEA-COMP:9863"/>
        <dbReference type="Rhea" id="RHEA-COMP:11604"/>
        <dbReference type="ChEBI" id="CHEBI:15377"/>
        <dbReference type="ChEBI" id="CHEBI:29999"/>
        <dbReference type="ChEBI" id="CHEBI:43474"/>
        <dbReference type="ChEBI" id="CHEBI:83421"/>
        <dbReference type="EC" id="3.1.3.16"/>
    </reaction>
</comment>
<evidence type="ECO:0000259" key="25">
    <source>
        <dbReference type="PROSITE" id="PS51746"/>
    </source>
</evidence>
<keyword evidence="9" id="KW-0677">Repeat</keyword>
<evidence type="ECO:0000256" key="16">
    <source>
        <dbReference type="ARBA" id="ARBA00048336"/>
    </source>
</evidence>
<feature type="region of interest" description="Disordered" evidence="24">
    <location>
        <begin position="93"/>
        <end position="131"/>
    </location>
</feature>
<keyword evidence="6" id="KW-0963">Cytoplasm</keyword>
<keyword evidence="7" id="KW-0597">Phosphoprotein</keyword>
<evidence type="ECO:0000256" key="22">
    <source>
        <dbReference type="ARBA" id="ARBA00079435"/>
    </source>
</evidence>
<evidence type="ECO:0000256" key="17">
    <source>
        <dbReference type="ARBA" id="ARBA00063519"/>
    </source>
</evidence>
<dbReference type="GO" id="GO:0005634">
    <property type="term" value="C:nucleus"/>
    <property type="evidence" value="ECO:0007669"/>
    <property type="project" value="UniProtKB-SubCell"/>
</dbReference>
<evidence type="ECO:0000313" key="27">
    <source>
        <dbReference type="Proteomes" id="UP000678393"/>
    </source>
</evidence>
<dbReference type="FunFam" id="3.60.40.10:FF:000021">
    <property type="entry name" value="Protein phosphatase, Mg2+/Mn2+-dependent, 1E"/>
    <property type="match status" value="1"/>
</dbReference>
<dbReference type="InterPro" id="IPR036457">
    <property type="entry name" value="PPM-type-like_dom_sf"/>
</dbReference>
<evidence type="ECO:0000256" key="3">
    <source>
        <dbReference type="ARBA" id="ARBA00004123"/>
    </source>
</evidence>
<keyword evidence="14" id="KW-0539">Nucleus</keyword>
<name>A0A8S3ZGS2_9EUPU</name>
<feature type="domain" description="PPM-type phosphatase" evidence="25">
    <location>
        <begin position="166"/>
        <end position="425"/>
    </location>
</feature>
<dbReference type="GO" id="GO:0046872">
    <property type="term" value="F:metal ion binding"/>
    <property type="evidence" value="ECO:0007669"/>
    <property type="project" value="UniProtKB-KW"/>
</dbReference>
<keyword evidence="10 23" id="KW-0378">Hydrolase</keyword>
<comment type="subunit">
    <text evidence="17">Heterotrimer. Interacts with PAX1 and ARHGEF6 (or ARHGEF7).</text>
</comment>
<evidence type="ECO:0000256" key="9">
    <source>
        <dbReference type="ARBA" id="ARBA00022737"/>
    </source>
</evidence>
<evidence type="ECO:0000256" key="18">
    <source>
        <dbReference type="ARBA" id="ARBA00070214"/>
    </source>
</evidence>
<evidence type="ECO:0000256" key="12">
    <source>
        <dbReference type="ARBA" id="ARBA00022912"/>
    </source>
</evidence>
<comment type="cofactor">
    <cofactor evidence="2">
        <name>Mg(2+)</name>
        <dbReference type="ChEBI" id="CHEBI:18420"/>
    </cofactor>
</comment>
<evidence type="ECO:0000256" key="11">
    <source>
        <dbReference type="ARBA" id="ARBA00022842"/>
    </source>
</evidence>
<dbReference type="InterPro" id="IPR001932">
    <property type="entry name" value="PPM-type_phosphatase-like_dom"/>
</dbReference>
<dbReference type="PROSITE" id="PS51746">
    <property type="entry name" value="PPM_2"/>
    <property type="match status" value="1"/>
</dbReference>
<dbReference type="PROSITE" id="PS01032">
    <property type="entry name" value="PPM_1"/>
    <property type="match status" value="1"/>
</dbReference>
<evidence type="ECO:0000256" key="21">
    <source>
        <dbReference type="ARBA" id="ARBA00078590"/>
    </source>
</evidence>
<evidence type="ECO:0000256" key="5">
    <source>
        <dbReference type="ARBA" id="ARBA00013081"/>
    </source>
</evidence>
<evidence type="ECO:0000256" key="4">
    <source>
        <dbReference type="ARBA" id="ARBA00004496"/>
    </source>
</evidence>
<accession>A0A8S3ZGS2</accession>
<evidence type="ECO:0000313" key="26">
    <source>
        <dbReference type="EMBL" id="CAG5128627.1"/>
    </source>
</evidence>
<comment type="subcellular location">
    <subcellularLocation>
        <location evidence="4">Cytoplasm</location>
    </subcellularLocation>
    <subcellularLocation>
        <location evidence="3">Nucleus</location>
    </subcellularLocation>
</comment>
<evidence type="ECO:0000256" key="24">
    <source>
        <dbReference type="SAM" id="MobiDB-lite"/>
    </source>
</evidence>
<evidence type="ECO:0000256" key="23">
    <source>
        <dbReference type="RuleBase" id="RU003465"/>
    </source>
</evidence>
<dbReference type="EMBL" id="CAJHNH020003139">
    <property type="protein sequence ID" value="CAG5128627.1"/>
    <property type="molecule type" value="Genomic_DNA"/>
</dbReference>
<dbReference type="InterPro" id="IPR015655">
    <property type="entry name" value="PP2C"/>
</dbReference>
<comment type="cofactor">
    <cofactor evidence="1">
        <name>Mn(2+)</name>
        <dbReference type="ChEBI" id="CHEBI:29035"/>
    </cofactor>
</comment>
<evidence type="ECO:0000256" key="7">
    <source>
        <dbReference type="ARBA" id="ARBA00022553"/>
    </source>
</evidence>
<dbReference type="CDD" id="cd00143">
    <property type="entry name" value="PP2Cc"/>
    <property type="match status" value="1"/>
</dbReference>
<keyword evidence="13" id="KW-0464">Manganese</keyword>
<evidence type="ECO:0000256" key="10">
    <source>
        <dbReference type="ARBA" id="ARBA00022801"/>
    </source>
</evidence>
<keyword evidence="8" id="KW-0479">Metal-binding</keyword>
<evidence type="ECO:0000256" key="1">
    <source>
        <dbReference type="ARBA" id="ARBA00001936"/>
    </source>
</evidence>
<comment type="catalytic activity">
    <reaction evidence="16">
        <text>O-phospho-L-threonyl-[protein] + H2O = L-threonyl-[protein] + phosphate</text>
        <dbReference type="Rhea" id="RHEA:47004"/>
        <dbReference type="Rhea" id="RHEA-COMP:11060"/>
        <dbReference type="Rhea" id="RHEA-COMP:11605"/>
        <dbReference type="ChEBI" id="CHEBI:15377"/>
        <dbReference type="ChEBI" id="CHEBI:30013"/>
        <dbReference type="ChEBI" id="CHEBI:43474"/>
        <dbReference type="ChEBI" id="CHEBI:61977"/>
        <dbReference type="EC" id="3.1.3.16"/>
    </reaction>
</comment>
<keyword evidence="11" id="KW-0460">Magnesium</keyword>
<dbReference type="SUPFAM" id="SSF81606">
    <property type="entry name" value="PP2C-like"/>
    <property type="match status" value="1"/>
</dbReference>
<dbReference type="InterPro" id="IPR000222">
    <property type="entry name" value="PP2C_BS"/>
</dbReference>
<proteinExistence type="inferred from homology"/>
<evidence type="ECO:0000256" key="15">
    <source>
        <dbReference type="ARBA" id="ARBA00047761"/>
    </source>
</evidence>
<dbReference type="EC" id="3.1.3.16" evidence="5"/>
<dbReference type="PANTHER" id="PTHR13832:SF818">
    <property type="entry name" value="SD03870P"/>
    <property type="match status" value="1"/>
</dbReference>
<evidence type="ECO:0000256" key="19">
    <source>
        <dbReference type="ARBA" id="ARBA00075580"/>
    </source>
</evidence>
<keyword evidence="12 23" id="KW-0904">Protein phosphatase</keyword>
<evidence type="ECO:0000256" key="14">
    <source>
        <dbReference type="ARBA" id="ARBA00023242"/>
    </source>
</evidence>
<dbReference type="Gene3D" id="3.60.40.10">
    <property type="entry name" value="PPM-type phosphatase domain"/>
    <property type="match status" value="1"/>
</dbReference>
<keyword evidence="27" id="KW-1185">Reference proteome</keyword>
<evidence type="ECO:0000256" key="13">
    <source>
        <dbReference type="ARBA" id="ARBA00023211"/>
    </source>
</evidence>
<dbReference type="Proteomes" id="UP000678393">
    <property type="component" value="Unassembled WGS sequence"/>
</dbReference>
<gene>
    <name evidence="26" type="ORF">CUNI_LOCUS14185</name>
</gene>
<evidence type="ECO:0000256" key="20">
    <source>
        <dbReference type="ARBA" id="ARBA00075701"/>
    </source>
</evidence>
<comment type="similarity">
    <text evidence="23">Belongs to the PP2C family.</text>
</comment>
<organism evidence="26 27">
    <name type="scientific">Candidula unifasciata</name>
    <dbReference type="NCBI Taxonomy" id="100452"/>
    <lineage>
        <taxon>Eukaryota</taxon>
        <taxon>Metazoa</taxon>
        <taxon>Spiralia</taxon>
        <taxon>Lophotrochozoa</taxon>
        <taxon>Mollusca</taxon>
        <taxon>Gastropoda</taxon>
        <taxon>Heterobranchia</taxon>
        <taxon>Euthyneura</taxon>
        <taxon>Panpulmonata</taxon>
        <taxon>Eupulmonata</taxon>
        <taxon>Stylommatophora</taxon>
        <taxon>Helicina</taxon>
        <taxon>Helicoidea</taxon>
        <taxon>Geomitridae</taxon>
        <taxon>Candidula</taxon>
    </lineage>
</organism>
<protein>
    <recommendedName>
        <fullName evidence="18">Protein phosphatase 1E</fullName>
        <ecNumber evidence="5">3.1.3.16</ecNumber>
    </recommendedName>
    <alternativeName>
        <fullName evidence="21">Ca(2+)/calmodulin-dependent protein kinase phosphatase N</fullName>
    </alternativeName>
    <alternativeName>
        <fullName evidence="19">CaMKP-nucleus</fullName>
    </alternativeName>
    <alternativeName>
        <fullName evidence="20">Partner of PIX 1</fullName>
    </alternativeName>
    <alternativeName>
        <fullName evidence="22">Partner of PIX-alpha</fullName>
    </alternativeName>
</protein>
<reference evidence="26" key="1">
    <citation type="submission" date="2021-04" db="EMBL/GenBank/DDBJ databases">
        <authorList>
            <consortium name="Molecular Ecology Group"/>
        </authorList>
    </citation>
    <scope>NUCLEOTIDE SEQUENCE</scope>
</reference>
<dbReference type="Pfam" id="PF00481">
    <property type="entry name" value="PP2C"/>
    <property type="match status" value="1"/>
</dbReference>